<dbReference type="PATRIC" id="fig|86105.3.peg.702"/>
<dbReference type="InterPro" id="IPR002740">
    <property type="entry name" value="EVE_domain"/>
</dbReference>
<dbReference type="EMBL" id="JSWE01000092">
    <property type="protein sequence ID" value="KIE05610.1"/>
    <property type="molecule type" value="Genomic_DNA"/>
</dbReference>
<evidence type="ECO:0000313" key="3">
    <source>
        <dbReference type="Proteomes" id="UP000031258"/>
    </source>
</evidence>
<dbReference type="PANTHER" id="PTHR14087:SF7">
    <property type="entry name" value="THYMOCYTE NUCLEAR PROTEIN 1"/>
    <property type="match status" value="1"/>
</dbReference>
<organism evidence="2 3">
    <name type="scientific">Candidatus Jidaibacter acanthamoebae</name>
    <dbReference type="NCBI Taxonomy" id="86105"/>
    <lineage>
        <taxon>Bacteria</taxon>
        <taxon>Pseudomonadati</taxon>
        <taxon>Pseudomonadota</taxon>
        <taxon>Alphaproteobacteria</taxon>
        <taxon>Rickettsiales</taxon>
        <taxon>Candidatus Midichloriaceae</taxon>
        <taxon>Candidatus Jidaibacter</taxon>
    </lineage>
</organism>
<dbReference type="Pfam" id="PF01878">
    <property type="entry name" value="EVE"/>
    <property type="match status" value="1"/>
</dbReference>
<evidence type="ECO:0000259" key="1">
    <source>
        <dbReference type="Pfam" id="PF01878"/>
    </source>
</evidence>
<dbReference type="InterPro" id="IPR047197">
    <property type="entry name" value="THYN1-like_EVE"/>
</dbReference>
<sequence>MSRINKEYKKHYMHRNSKLNYWLAKSEPGDYSWDDLKRDQTTRWDGVRNYQARNNLKMMKKGDLCFFYHSIHKPAIQGIMEVIREHYLDPGDEKQTFVAVDMKYVKPLARPVSLAEIKQYEELCKLPLLKQSRLSVMPIKKEEWDFILTLASKAL</sequence>
<comment type="caution">
    <text evidence="2">The sequence shown here is derived from an EMBL/GenBank/DDBJ whole genome shotgun (WGS) entry which is preliminary data.</text>
</comment>
<evidence type="ECO:0000313" key="2">
    <source>
        <dbReference type="EMBL" id="KIE05610.1"/>
    </source>
</evidence>
<dbReference type="CDD" id="cd21133">
    <property type="entry name" value="EVE"/>
    <property type="match status" value="1"/>
</dbReference>
<dbReference type="InterPro" id="IPR015947">
    <property type="entry name" value="PUA-like_sf"/>
</dbReference>
<dbReference type="AlphaFoldDB" id="A0A0C1QZZ4"/>
<accession>A0A0C1QZZ4</accession>
<keyword evidence="3" id="KW-1185">Reference proteome</keyword>
<feature type="domain" description="EVE" evidence="1">
    <location>
        <begin position="20"/>
        <end position="149"/>
    </location>
</feature>
<dbReference type="SUPFAM" id="SSF88697">
    <property type="entry name" value="PUA domain-like"/>
    <property type="match status" value="1"/>
</dbReference>
<protein>
    <recommendedName>
        <fullName evidence="1">EVE domain-containing protein</fullName>
    </recommendedName>
</protein>
<dbReference type="Proteomes" id="UP000031258">
    <property type="component" value="Unassembled WGS sequence"/>
</dbReference>
<dbReference type="InterPro" id="IPR052181">
    <property type="entry name" value="5hmC_binding"/>
</dbReference>
<gene>
    <name evidence="2" type="ORF">NF27_DP01540</name>
</gene>
<proteinExistence type="predicted"/>
<dbReference type="STRING" id="86105.NF27_DP01540"/>
<reference evidence="2 3" key="1">
    <citation type="submission" date="2014-11" db="EMBL/GenBank/DDBJ databases">
        <title>A Rickettsiales Symbiont of Amoebae With Ancient Features.</title>
        <authorList>
            <person name="Schulz F."/>
            <person name="Martijn J."/>
            <person name="Wascher F."/>
            <person name="Kostanjsek R."/>
            <person name="Ettema T.J."/>
            <person name="Horn M."/>
        </authorList>
    </citation>
    <scope>NUCLEOTIDE SEQUENCE [LARGE SCALE GENOMIC DNA]</scope>
    <source>
        <strain evidence="2 3">UWC36</strain>
    </source>
</reference>
<dbReference type="Gene3D" id="3.10.590.10">
    <property type="entry name" value="ph1033 like domains"/>
    <property type="match status" value="1"/>
</dbReference>
<name>A0A0C1QZZ4_9RICK</name>
<dbReference type="PANTHER" id="PTHR14087">
    <property type="entry name" value="THYMOCYTE NUCLEAR PROTEIN 1"/>
    <property type="match status" value="1"/>
</dbReference>